<dbReference type="Gene3D" id="1.10.510.10">
    <property type="entry name" value="Transferase(Phosphotransferase) domain 1"/>
    <property type="match status" value="1"/>
</dbReference>
<dbReference type="GO" id="GO:0005737">
    <property type="term" value="C:cytoplasm"/>
    <property type="evidence" value="ECO:0007669"/>
    <property type="project" value="TreeGrafter"/>
</dbReference>
<reference evidence="4 5" key="1">
    <citation type="journal article" date="2013" name="Sci. Rep.">
        <title>Extraordinary expansion of a Sorangium cellulosum genome from an alkaline milieu.</title>
        <authorList>
            <person name="Han K."/>
            <person name="Li Z.F."/>
            <person name="Peng R."/>
            <person name="Zhu L.P."/>
            <person name="Zhou T."/>
            <person name="Wang L.G."/>
            <person name="Li S.G."/>
            <person name="Zhang X.B."/>
            <person name="Hu W."/>
            <person name="Wu Z.H."/>
            <person name="Qin N."/>
            <person name="Li Y.Z."/>
        </authorList>
    </citation>
    <scope>NUCLEOTIDE SEQUENCE [LARGE SCALE GENOMIC DNA]</scope>
    <source>
        <strain evidence="4 5">So0157-2</strain>
    </source>
</reference>
<evidence type="ECO:0000313" key="5">
    <source>
        <dbReference type="Proteomes" id="UP000014803"/>
    </source>
</evidence>
<dbReference type="GO" id="GO:0004672">
    <property type="term" value="F:protein kinase activity"/>
    <property type="evidence" value="ECO:0007669"/>
    <property type="project" value="InterPro"/>
</dbReference>
<evidence type="ECO:0000313" key="4">
    <source>
        <dbReference type="EMBL" id="AGP39839.1"/>
    </source>
</evidence>
<name>S4Y4U0_SORCE</name>
<keyword evidence="1" id="KW-0547">Nucleotide-binding</keyword>
<dbReference type="Proteomes" id="UP000014803">
    <property type="component" value="Chromosome"/>
</dbReference>
<accession>S4Y4U0</accession>
<dbReference type="eggNOG" id="COG0515">
    <property type="taxonomic scope" value="Bacteria"/>
</dbReference>
<dbReference type="PANTHER" id="PTHR16305:SF28">
    <property type="entry name" value="GUANYLATE CYCLASE DOMAIN-CONTAINING PROTEIN"/>
    <property type="match status" value="1"/>
</dbReference>
<dbReference type="InterPro" id="IPR011990">
    <property type="entry name" value="TPR-like_helical_dom_sf"/>
</dbReference>
<dbReference type="Gene3D" id="1.25.40.10">
    <property type="entry name" value="Tetratricopeptide repeat domain"/>
    <property type="match status" value="1"/>
</dbReference>
<organism evidence="4 5">
    <name type="scientific">Sorangium cellulosum So0157-2</name>
    <dbReference type="NCBI Taxonomy" id="1254432"/>
    <lineage>
        <taxon>Bacteria</taxon>
        <taxon>Pseudomonadati</taxon>
        <taxon>Myxococcota</taxon>
        <taxon>Polyangia</taxon>
        <taxon>Polyangiales</taxon>
        <taxon>Polyangiaceae</taxon>
        <taxon>Sorangium</taxon>
    </lineage>
</organism>
<keyword evidence="2" id="KW-0067">ATP-binding</keyword>
<dbReference type="SUPFAM" id="SSF48452">
    <property type="entry name" value="TPR-like"/>
    <property type="match status" value="1"/>
</dbReference>
<dbReference type="GO" id="GO:0005524">
    <property type="term" value="F:ATP binding"/>
    <property type="evidence" value="ECO:0007669"/>
    <property type="project" value="UniProtKB-KW"/>
</dbReference>
<dbReference type="Pfam" id="PF13191">
    <property type="entry name" value="AAA_16"/>
    <property type="match status" value="1"/>
</dbReference>
<dbReference type="InterPro" id="IPR011009">
    <property type="entry name" value="Kinase-like_dom_sf"/>
</dbReference>
<sequence length="1285" mass="137194">MNRDLRAGEILGERFSIERLAGSGGMGDVYCAQDLRTGEKVAVKVLRRRTDAARFAREASLLASIEHPRVVRHVTHGALPSGEPYLVMEWLEGEDLAARLERGRLDVASAVALATAVSEALGALHDRRIVHRDLKPSNVFLVERRLDRIKLLDLGVARHEDAASLTGTGLLVGTAMYMAPEQARGAADVDARADVFALGCLLFECLAGEPAFSGAHAMAILTKILFDETPRLADRCGGAPAALDDLVARLLSRDPAARPADGRAAGTALRALGALPGAALEPSAPSQRPTALTASERRTVAVLFISAPQGAAPPASDDLWVAAEAATYGGAFARLCDGSAAVLLSGTSVATDLAAQAARCALSISRRAGDRRIALTMGRGEVSGRRSIAPAIDRAARVLDSSSASGEIATGVVTLDEAMVGLLDARFDVRDASGVFVLRAERDVAEIRTLLGKPTPCVGRERELRSLEGLFQDCVDQRGAQVALVTAPPGVGKSRLGSELVRALRARGEDVDIWIARGEPLRAGSAFGVLAQLVQAAIDLRGGEPLDARRGALVAALDAAVDAPSRLRIAEFLGELIGAQFPDDQSLPLRAARLDPPLMSEHVRDAFVDFLAARCAERPVLLLIEDLHWADAPSVRALDHALLRLEERPLFVLALGRPEVHETFEDLWKGRPLQEIRLRELPRKAAERLVQGALGARATPGTVERIVRLSEGNAFFLEELIRSVAERGEADLPETVVAMIHARLGALDDEARRILRAASVFGETFWAGGVAALLGERGGHASSVRARIDALAERELVQKRKSSRFDGEAEYAFRHALLREGASAMLTEKDRSLGHRLAAEWLEVHGEEDATVMAEHFEKGGDAARAGDAWLRAGERMAWGGDTRKTLALLERGLACPVTPSVRHRLLGMLCETTMWRMENVLSAAPAADELLAGATPGSAPWAQALLVRVTCAGLAGDAQLFEQAVADLMTAAFQREAADPAVLTFAAAVFLLDLFGQVPQANALFGRFEALARWSEDHAPSTGGLYAMMAAARAALGFEDPWGGLQHARAGIAKMTAIGHRRNLLASQTNVGMNSWFLGVYGDAKRSSLAAASEDEYGLASSLRPFTLAWACADMGEHGEARAWATRLAEGGRARRAPLDESRGRWALAEALRRAGELEAADAEARVALSLSVPLDRPGILATIAALRLAEGRVAEALASSEEAAAQLDAIGTAAFFRNAFVRLVRAECLEAAGDREGAKAVLRKARGWLLAVAEKIGDPDYRRSFLDDVPENRRTLELASRAG</sequence>
<evidence type="ECO:0000256" key="1">
    <source>
        <dbReference type="ARBA" id="ARBA00022741"/>
    </source>
</evidence>
<dbReference type="HOGENOM" id="CLU_006367_0_0_7"/>
<dbReference type="PROSITE" id="PS50011">
    <property type="entry name" value="PROTEIN_KINASE_DOM"/>
    <property type="match status" value="1"/>
</dbReference>
<gene>
    <name evidence="4" type="ORF">SCE1572_38315</name>
</gene>
<dbReference type="CDD" id="cd14014">
    <property type="entry name" value="STKc_PknB_like"/>
    <property type="match status" value="1"/>
</dbReference>
<dbReference type="SUPFAM" id="SSF56112">
    <property type="entry name" value="Protein kinase-like (PK-like)"/>
    <property type="match status" value="1"/>
</dbReference>
<dbReference type="GO" id="GO:0004016">
    <property type="term" value="F:adenylate cyclase activity"/>
    <property type="evidence" value="ECO:0007669"/>
    <property type="project" value="TreeGrafter"/>
</dbReference>
<dbReference type="SMART" id="SM00220">
    <property type="entry name" value="S_TKc"/>
    <property type="match status" value="1"/>
</dbReference>
<dbReference type="Pfam" id="PF00069">
    <property type="entry name" value="Pkinase"/>
    <property type="match status" value="1"/>
</dbReference>
<dbReference type="InterPro" id="IPR000719">
    <property type="entry name" value="Prot_kinase_dom"/>
</dbReference>
<dbReference type="PATRIC" id="fig|1254432.3.peg.8686"/>
<dbReference type="STRING" id="1254432.SCE1572_38315"/>
<dbReference type="InterPro" id="IPR041664">
    <property type="entry name" value="AAA_16"/>
</dbReference>
<evidence type="ECO:0000259" key="3">
    <source>
        <dbReference type="PROSITE" id="PS50011"/>
    </source>
</evidence>
<dbReference type="PROSITE" id="PS00108">
    <property type="entry name" value="PROTEIN_KINASE_ST"/>
    <property type="match status" value="1"/>
</dbReference>
<dbReference type="SUPFAM" id="SSF52540">
    <property type="entry name" value="P-loop containing nucleoside triphosphate hydrolases"/>
    <property type="match status" value="1"/>
</dbReference>
<dbReference type="Gene3D" id="3.30.200.20">
    <property type="entry name" value="Phosphorylase Kinase, domain 1"/>
    <property type="match status" value="1"/>
</dbReference>
<proteinExistence type="predicted"/>
<dbReference type="eggNOG" id="COG3899">
    <property type="taxonomic scope" value="Bacteria"/>
</dbReference>
<protein>
    <recommendedName>
        <fullName evidence="3">Protein kinase domain-containing protein</fullName>
    </recommendedName>
</protein>
<evidence type="ECO:0000256" key="2">
    <source>
        <dbReference type="ARBA" id="ARBA00022840"/>
    </source>
</evidence>
<dbReference type="InterPro" id="IPR027417">
    <property type="entry name" value="P-loop_NTPase"/>
</dbReference>
<dbReference type="KEGG" id="scu:SCE1572_38315"/>
<dbReference type="PANTHER" id="PTHR16305">
    <property type="entry name" value="TESTICULAR SOLUBLE ADENYLYL CYCLASE"/>
    <property type="match status" value="1"/>
</dbReference>
<dbReference type="InterPro" id="IPR008271">
    <property type="entry name" value="Ser/Thr_kinase_AS"/>
</dbReference>
<dbReference type="EMBL" id="CP003969">
    <property type="protein sequence ID" value="AGP39839.1"/>
    <property type="molecule type" value="Genomic_DNA"/>
</dbReference>
<dbReference type="RefSeq" id="WP_020739544.1">
    <property type="nucleotide sequence ID" value="NC_021658.1"/>
</dbReference>
<feature type="domain" description="Protein kinase" evidence="3">
    <location>
        <begin position="15"/>
        <end position="272"/>
    </location>
</feature>